<feature type="domain" description="Mannitol dehydrogenase N-terminal" evidence="4">
    <location>
        <begin position="37"/>
        <end position="282"/>
    </location>
</feature>
<evidence type="ECO:0000313" key="7">
    <source>
        <dbReference type="Proteomes" id="UP000076796"/>
    </source>
</evidence>
<evidence type="ECO:0000256" key="3">
    <source>
        <dbReference type="ARBA" id="ARBA00048615"/>
    </source>
</evidence>
<dbReference type="Pfam" id="PF08125">
    <property type="entry name" value="Mannitol_dh_C"/>
    <property type="match status" value="1"/>
</dbReference>
<dbReference type="InterPro" id="IPR013328">
    <property type="entry name" value="6PGD_dom2"/>
</dbReference>
<dbReference type="Gene3D" id="1.10.1040.10">
    <property type="entry name" value="N-(1-d-carboxylethyl)-l-norvaline Dehydrogenase, domain 2"/>
    <property type="match status" value="1"/>
</dbReference>
<reference evidence="6" key="1">
    <citation type="journal article" date="2016" name="Genome Announc.">
        <title>Draft genomes of two strains of Paenibacillus glucanolyticus with capability to degrade lignocellulose.</title>
        <authorList>
            <person name="Mathews S.L."/>
            <person name="Pawlak J."/>
            <person name="Grunden A.M."/>
        </authorList>
    </citation>
    <scope>NUCLEOTIDE SEQUENCE [LARGE SCALE GENOMIC DNA]</scope>
    <source>
        <strain evidence="6">SLM1</strain>
    </source>
</reference>
<dbReference type="GO" id="GO:0005829">
    <property type="term" value="C:cytosol"/>
    <property type="evidence" value="ECO:0007669"/>
    <property type="project" value="TreeGrafter"/>
</dbReference>
<dbReference type="InterPro" id="IPR008927">
    <property type="entry name" value="6-PGluconate_DH-like_C_sf"/>
</dbReference>
<dbReference type="GO" id="GO:0019592">
    <property type="term" value="P:mannitol catabolic process"/>
    <property type="evidence" value="ECO:0007669"/>
    <property type="project" value="TreeGrafter"/>
</dbReference>
<organism evidence="6 7">
    <name type="scientific">Paenibacillus glucanolyticus</name>
    <dbReference type="NCBI Taxonomy" id="59843"/>
    <lineage>
        <taxon>Bacteria</taxon>
        <taxon>Bacillati</taxon>
        <taxon>Bacillota</taxon>
        <taxon>Bacilli</taxon>
        <taxon>Bacillales</taxon>
        <taxon>Paenibacillaceae</taxon>
        <taxon>Paenibacillus</taxon>
    </lineage>
</organism>
<gene>
    <name evidence="6" type="ORF">AWU65_26720</name>
</gene>
<feature type="domain" description="Mannitol dehydrogenase C-terminal" evidence="5">
    <location>
        <begin position="293"/>
        <end position="500"/>
    </location>
</feature>
<dbReference type="Gene3D" id="3.40.50.720">
    <property type="entry name" value="NAD(P)-binding Rossmann-like Domain"/>
    <property type="match status" value="1"/>
</dbReference>
<dbReference type="GO" id="GO:0008926">
    <property type="term" value="F:mannitol-1-phosphate 5-dehydrogenase activity"/>
    <property type="evidence" value="ECO:0007669"/>
    <property type="project" value="UniProtKB-EC"/>
</dbReference>
<dbReference type="STRING" id="59843.A3958_25455"/>
<evidence type="ECO:0000259" key="4">
    <source>
        <dbReference type="Pfam" id="PF01232"/>
    </source>
</evidence>
<dbReference type="RefSeq" id="WP_063480011.1">
    <property type="nucleotide sequence ID" value="NZ_CP147845.1"/>
</dbReference>
<dbReference type="Proteomes" id="UP000076796">
    <property type="component" value="Unassembled WGS sequence"/>
</dbReference>
<proteinExistence type="predicted"/>
<dbReference type="InterPro" id="IPR036291">
    <property type="entry name" value="NAD(P)-bd_dom_sf"/>
</dbReference>
<name>A0A163E957_9BACL</name>
<accession>A0A163E957</accession>
<evidence type="ECO:0000256" key="1">
    <source>
        <dbReference type="ARBA" id="ARBA00023002"/>
    </source>
</evidence>
<keyword evidence="7" id="KW-1185">Reference proteome</keyword>
<protein>
    <submittedName>
        <fullName evidence="6">Altronate oxidoreductase</fullName>
    </submittedName>
</protein>
<sequence>METKTGENRSWKRIGRDSFKHQERVHQDMAMMNYPVKVLQIGEGNFLRGFFDWMIYECNRQGLFQGSIAVSQPRPGGRHKLEQLREQEGIYGLLTRGLQNGRKIEKEQWIPVFSELIDPYTEWADFLKIAELDSLDMVVSNTTEAGLDYQQSDWNPFEPVMSYPGKLTMLLYRRYAHFEGSPDKGLMLLPCELLERNGDILKSIVLRHAQDWGLPSAFRSWVVEHNVFLNSLVDRIVTGYPAEAQTYFDKWGCEDRLLNTAEPYYFWAIEGDPALESRLPLQKAGLQVSWVPDLTPYQVRKVRILNGTHTLMASIGLLQGFHEVREMAENKEWGERIHSAMLQEIVPLVPLPLEEVGAYAETVWERFRNPYIQHKLQDIAMNSISKFKVRLLPSLMGYVRTYNQLPEVMTVGLASLIMLYDAEKINGQWYGKRLHGEQVVLRDDPASLELFHQAWRKVDGKEWTIPDLVTSILGNTALWEADLNEVPNLHESVSRYIEEMELKVT</sequence>
<dbReference type="PANTHER" id="PTHR30524:SF0">
    <property type="entry name" value="ALTRONATE OXIDOREDUCTASE-RELATED"/>
    <property type="match status" value="1"/>
</dbReference>
<keyword evidence="2" id="KW-0520">NAD</keyword>
<comment type="catalytic activity">
    <reaction evidence="3">
        <text>D-mannitol 1-phosphate + NAD(+) = beta-D-fructose 6-phosphate + NADH + H(+)</text>
        <dbReference type="Rhea" id="RHEA:19661"/>
        <dbReference type="ChEBI" id="CHEBI:15378"/>
        <dbReference type="ChEBI" id="CHEBI:57540"/>
        <dbReference type="ChEBI" id="CHEBI:57634"/>
        <dbReference type="ChEBI" id="CHEBI:57945"/>
        <dbReference type="ChEBI" id="CHEBI:61381"/>
        <dbReference type="EC" id="1.1.1.17"/>
    </reaction>
</comment>
<dbReference type="SUPFAM" id="SSF48179">
    <property type="entry name" value="6-phosphogluconate dehydrogenase C-terminal domain-like"/>
    <property type="match status" value="1"/>
</dbReference>
<dbReference type="EMBL" id="LWMH01000002">
    <property type="protein sequence ID" value="KZS43687.1"/>
    <property type="molecule type" value="Genomic_DNA"/>
</dbReference>
<dbReference type="PANTHER" id="PTHR30524">
    <property type="entry name" value="MANNITOL-1-PHOSPHATE 5-DEHYDROGENASE"/>
    <property type="match status" value="1"/>
</dbReference>
<dbReference type="NCBIfam" id="NF002969">
    <property type="entry name" value="PRK03643.1"/>
    <property type="match status" value="1"/>
</dbReference>
<dbReference type="GeneID" id="97554779"/>
<dbReference type="OrthoDB" id="9768714at2"/>
<evidence type="ECO:0000313" key="6">
    <source>
        <dbReference type="EMBL" id="KZS43687.1"/>
    </source>
</evidence>
<dbReference type="InterPro" id="IPR013118">
    <property type="entry name" value="Mannitol_DH_C"/>
</dbReference>
<dbReference type="Pfam" id="PF01232">
    <property type="entry name" value="Mannitol_dh"/>
    <property type="match status" value="1"/>
</dbReference>
<keyword evidence="1" id="KW-0560">Oxidoreductase</keyword>
<evidence type="ECO:0000256" key="2">
    <source>
        <dbReference type="ARBA" id="ARBA00023027"/>
    </source>
</evidence>
<comment type="caution">
    <text evidence="6">The sequence shown here is derived from an EMBL/GenBank/DDBJ whole genome shotgun (WGS) entry which is preliminary data.</text>
</comment>
<dbReference type="InterPro" id="IPR013131">
    <property type="entry name" value="Mannitol_DH_N"/>
</dbReference>
<dbReference type="SUPFAM" id="SSF51735">
    <property type="entry name" value="NAD(P)-binding Rossmann-fold domains"/>
    <property type="match status" value="1"/>
</dbReference>
<dbReference type="AlphaFoldDB" id="A0A163E957"/>
<evidence type="ECO:0000259" key="5">
    <source>
        <dbReference type="Pfam" id="PF08125"/>
    </source>
</evidence>